<evidence type="ECO:0000256" key="3">
    <source>
        <dbReference type="ARBA" id="ARBA00022801"/>
    </source>
</evidence>
<dbReference type="Pfam" id="PF00565">
    <property type="entry name" value="SNase"/>
    <property type="match status" value="1"/>
</dbReference>
<name>A0A1G1VV47_9BACT</name>
<dbReference type="PROSITE" id="PS50830">
    <property type="entry name" value="TNASE_3"/>
    <property type="match status" value="1"/>
</dbReference>
<keyword evidence="4" id="KW-0472">Membrane</keyword>
<keyword evidence="4" id="KW-1133">Transmembrane helix</keyword>
<dbReference type="AlphaFoldDB" id="A0A1G1VV47"/>
<proteinExistence type="predicted"/>
<dbReference type="Gene3D" id="2.40.50.90">
    <property type="match status" value="1"/>
</dbReference>
<evidence type="ECO:0000256" key="4">
    <source>
        <dbReference type="SAM" id="Phobius"/>
    </source>
</evidence>
<evidence type="ECO:0000313" key="6">
    <source>
        <dbReference type="EMBL" id="OGY19279.1"/>
    </source>
</evidence>
<comment type="caution">
    <text evidence="6">The sequence shown here is derived from an EMBL/GenBank/DDBJ whole genome shotgun (WGS) entry which is preliminary data.</text>
</comment>
<dbReference type="InterPro" id="IPR035437">
    <property type="entry name" value="SNase_OB-fold_sf"/>
</dbReference>
<dbReference type="SUPFAM" id="SSF50199">
    <property type="entry name" value="Staphylococcal nuclease"/>
    <property type="match status" value="1"/>
</dbReference>
<dbReference type="SMART" id="SM00318">
    <property type="entry name" value="SNc"/>
    <property type="match status" value="1"/>
</dbReference>
<dbReference type="EMBL" id="MHCL01000029">
    <property type="protein sequence ID" value="OGY19279.1"/>
    <property type="molecule type" value="Genomic_DNA"/>
</dbReference>
<evidence type="ECO:0000259" key="5">
    <source>
        <dbReference type="PROSITE" id="PS50830"/>
    </source>
</evidence>
<dbReference type="GO" id="GO:0016787">
    <property type="term" value="F:hydrolase activity"/>
    <property type="evidence" value="ECO:0007669"/>
    <property type="project" value="UniProtKB-KW"/>
</dbReference>
<dbReference type="Proteomes" id="UP000176723">
    <property type="component" value="Unassembled WGS sequence"/>
</dbReference>
<feature type="transmembrane region" description="Helical" evidence="4">
    <location>
        <begin position="12"/>
        <end position="30"/>
    </location>
</feature>
<reference evidence="6 7" key="1">
    <citation type="journal article" date="2016" name="Nat. Commun.">
        <title>Thousands of microbial genomes shed light on interconnected biogeochemical processes in an aquifer system.</title>
        <authorList>
            <person name="Anantharaman K."/>
            <person name="Brown C.T."/>
            <person name="Hug L.A."/>
            <person name="Sharon I."/>
            <person name="Castelle C.J."/>
            <person name="Probst A.J."/>
            <person name="Thomas B.C."/>
            <person name="Singh A."/>
            <person name="Wilkins M.J."/>
            <person name="Karaoz U."/>
            <person name="Brodie E.L."/>
            <person name="Williams K.H."/>
            <person name="Hubbard S.S."/>
            <person name="Banfield J.F."/>
        </authorList>
    </citation>
    <scope>NUCLEOTIDE SEQUENCE [LARGE SCALE GENOMIC DNA]</scope>
</reference>
<dbReference type="PANTHER" id="PTHR12302">
    <property type="entry name" value="EBNA2 BINDING PROTEIN P100"/>
    <property type="match status" value="1"/>
</dbReference>
<dbReference type="InterPro" id="IPR016071">
    <property type="entry name" value="Staphylococal_nuclease_OB-fold"/>
</dbReference>
<gene>
    <name evidence="6" type="ORF">A3A65_04110</name>
</gene>
<protein>
    <recommendedName>
        <fullName evidence="5">TNase-like domain-containing protein</fullName>
    </recommendedName>
</protein>
<evidence type="ECO:0000313" key="7">
    <source>
        <dbReference type="Proteomes" id="UP000176723"/>
    </source>
</evidence>
<feature type="domain" description="TNase-like" evidence="5">
    <location>
        <begin position="56"/>
        <end position="179"/>
    </location>
</feature>
<evidence type="ECO:0000256" key="2">
    <source>
        <dbReference type="ARBA" id="ARBA00022759"/>
    </source>
</evidence>
<keyword evidence="3" id="KW-0378">Hydrolase</keyword>
<dbReference type="GO" id="GO:0004519">
    <property type="term" value="F:endonuclease activity"/>
    <property type="evidence" value="ECO:0007669"/>
    <property type="project" value="UniProtKB-KW"/>
</dbReference>
<keyword evidence="1" id="KW-0540">Nuclease</keyword>
<dbReference type="PANTHER" id="PTHR12302:SF3">
    <property type="entry name" value="SERINE_THREONINE-PROTEIN KINASE 31"/>
    <property type="match status" value="1"/>
</dbReference>
<dbReference type="STRING" id="1797593.A3A65_04110"/>
<keyword evidence="4" id="KW-0812">Transmembrane</keyword>
<sequence length="184" mass="20803">MNIARKQNSLPARVGIALFVLLAFLLGYFLRSPIPEIKVLPQVNTSPAPAQTSEFNQGTYRVTRVLDGDTIELQGGTRVRYVGVDAPENNETYNLASTKLNQELVGGKDVLVVPTQERWDQYGRLLAYVYVGDILVNEKMIEEGYARLFIYKGVKPEKYDQLKAAEDFAHGRHLGIWLDEWISE</sequence>
<organism evidence="6 7">
    <name type="scientific">Candidatus Chisholmbacteria bacterium RIFCSPLOWO2_01_FULL_49_14</name>
    <dbReference type="NCBI Taxonomy" id="1797593"/>
    <lineage>
        <taxon>Bacteria</taxon>
        <taxon>Candidatus Chisholmiibacteriota</taxon>
    </lineage>
</organism>
<accession>A0A1G1VV47</accession>
<keyword evidence="2" id="KW-0255">Endonuclease</keyword>
<evidence type="ECO:0000256" key="1">
    <source>
        <dbReference type="ARBA" id="ARBA00022722"/>
    </source>
</evidence>